<feature type="transmembrane region" description="Helical" evidence="9">
    <location>
        <begin position="42"/>
        <end position="64"/>
    </location>
</feature>
<evidence type="ECO:0000256" key="6">
    <source>
        <dbReference type="ARBA" id="ARBA00022970"/>
    </source>
</evidence>
<feature type="transmembrane region" description="Helical" evidence="9">
    <location>
        <begin position="353"/>
        <end position="371"/>
    </location>
</feature>
<protein>
    <recommendedName>
        <fullName evidence="9">Branched-chain amino acid transport system carrier protein</fullName>
    </recommendedName>
</protein>
<feature type="transmembrane region" description="Helical" evidence="9">
    <location>
        <begin position="203"/>
        <end position="222"/>
    </location>
</feature>
<feature type="transmembrane region" description="Helical" evidence="9">
    <location>
        <begin position="71"/>
        <end position="95"/>
    </location>
</feature>
<feature type="transmembrane region" description="Helical" evidence="9">
    <location>
        <begin position="289"/>
        <end position="315"/>
    </location>
</feature>
<feature type="transmembrane region" description="Helical" evidence="9">
    <location>
        <begin position="159"/>
        <end position="183"/>
    </location>
</feature>
<dbReference type="PANTHER" id="PTHR30588:SF0">
    <property type="entry name" value="BRANCHED-CHAIN AMINO ACID PERMEASE BRNQ"/>
    <property type="match status" value="1"/>
</dbReference>
<evidence type="ECO:0000256" key="2">
    <source>
        <dbReference type="ARBA" id="ARBA00008540"/>
    </source>
</evidence>
<comment type="similarity">
    <text evidence="2 9">Belongs to the branched chain amino acid transporter family.</text>
</comment>
<evidence type="ECO:0000256" key="4">
    <source>
        <dbReference type="ARBA" id="ARBA00022475"/>
    </source>
</evidence>
<organism evidence="10 11">
    <name type="scientific">Shewanella surugensis</name>
    <dbReference type="NCBI Taxonomy" id="212020"/>
    <lineage>
        <taxon>Bacteria</taxon>
        <taxon>Pseudomonadati</taxon>
        <taxon>Pseudomonadota</taxon>
        <taxon>Gammaproteobacteria</taxon>
        <taxon>Alteromonadales</taxon>
        <taxon>Shewanellaceae</taxon>
        <taxon>Shewanella</taxon>
    </lineage>
</organism>
<feature type="transmembrane region" description="Helical" evidence="9">
    <location>
        <begin position="327"/>
        <end position="347"/>
    </location>
</feature>
<evidence type="ECO:0000256" key="7">
    <source>
        <dbReference type="ARBA" id="ARBA00022989"/>
    </source>
</evidence>
<evidence type="ECO:0000256" key="5">
    <source>
        <dbReference type="ARBA" id="ARBA00022692"/>
    </source>
</evidence>
<evidence type="ECO:0000313" key="10">
    <source>
        <dbReference type="EMBL" id="MCL1125189.1"/>
    </source>
</evidence>
<name>A0ABT0LBZ7_9GAMM</name>
<proteinExistence type="inferred from homology"/>
<dbReference type="PANTHER" id="PTHR30588">
    <property type="entry name" value="BRANCHED-CHAIN AMINO ACID TRANSPORT SYSTEM 2 CARRIER PROTEIN"/>
    <property type="match status" value="1"/>
</dbReference>
<evidence type="ECO:0000256" key="8">
    <source>
        <dbReference type="ARBA" id="ARBA00023136"/>
    </source>
</evidence>
<keyword evidence="4" id="KW-1003">Cell membrane</keyword>
<feature type="transmembrane region" description="Helical" evidence="9">
    <location>
        <begin position="378"/>
        <end position="397"/>
    </location>
</feature>
<evidence type="ECO:0000256" key="3">
    <source>
        <dbReference type="ARBA" id="ARBA00022448"/>
    </source>
</evidence>
<gene>
    <name evidence="10" type="primary">brnQ</name>
    <name evidence="10" type="ORF">L2764_12065</name>
</gene>
<comment type="subcellular location">
    <subcellularLocation>
        <location evidence="9">Cell inner membrane</location>
        <topology evidence="9">Multi-pass membrane protein</topology>
    </subcellularLocation>
    <subcellularLocation>
        <location evidence="1">Cell membrane</location>
        <topology evidence="1">Multi-pass membrane protein</topology>
    </subcellularLocation>
</comment>
<accession>A0ABT0LBZ7</accession>
<feature type="transmembrane region" description="Helical" evidence="9">
    <location>
        <begin position="122"/>
        <end position="147"/>
    </location>
</feature>
<dbReference type="NCBIfam" id="TIGR00796">
    <property type="entry name" value="livcs"/>
    <property type="match status" value="1"/>
</dbReference>
<dbReference type="RefSeq" id="WP_248940500.1">
    <property type="nucleotide sequence ID" value="NZ_JAKIKS010000042.1"/>
</dbReference>
<dbReference type="Proteomes" id="UP001203423">
    <property type="component" value="Unassembled WGS sequence"/>
</dbReference>
<keyword evidence="5 9" id="KW-0812">Transmembrane</keyword>
<reference evidence="10 11" key="1">
    <citation type="submission" date="2022-01" db="EMBL/GenBank/DDBJ databases">
        <title>Whole genome-based taxonomy of the Shewanellaceae.</title>
        <authorList>
            <person name="Martin-Rodriguez A.J."/>
        </authorList>
    </citation>
    <scope>NUCLEOTIDE SEQUENCE [LARGE SCALE GENOMIC DNA]</scope>
    <source>
        <strain evidence="10 11">DSM 17177</strain>
    </source>
</reference>
<comment type="caution">
    <text evidence="10">The sequence shown here is derived from an EMBL/GenBank/DDBJ whole genome shotgun (WGS) entry which is preliminary data.</text>
</comment>
<feature type="transmembrane region" description="Helical" evidence="9">
    <location>
        <begin position="234"/>
        <end position="258"/>
    </location>
</feature>
<dbReference type="EMBL" id="JAKIKS010000042">
    <property type="protein sequence ID" value="MCL1125189.1"/>
    <property type="molecule type" value="Genomic_DNA"/>
</dbReference>
<evidence type="ECO:0000256" key="1">
    <source>
        <dbReference type="ARBA" id="ARBA00004651"/>
    </source>
</evidence>
<keyword evidence="7 9" id="KW-1133">Transmembrane helix</keyword>
<dbReference type="Pfam" id="PF05525">
    <property type="entry name" value="Branch_AA_trans"/>
    <property type="match status" value="1"/>
</dbReference>
<keyword evidence="3 9" id="KW-0813">Transport</keyword>
<keyword evidence="11" id="KW-1185">Reference proteome</keyword>
<evidence type="ECO:0000256" key="9">
    <source>
        <dbReference type="RuleBase" id="RU362122"/>
    </source>
</evidence>
<sequence length="437" mass="47251">MSTHTLNRKDTLALGFMTFAFFLGAGNLIFPPLIGFMAGKNMMLAMFGFLLTAVGLPLIALIAVAKSNGKVLGLLPKGLATLLSFIIFIIIGPAFGVPRTALVAYDIGVSPFLKGALPNLNFLGLSVNLVHCFFSVVFFTVVLFFAFSPGKLIDTVGKVLTPILIMLLIGLAISVVVLPSSVIGSPQGDYILNPFSSGILQGYNTMDALGALVFGILLIDVLRQKGINKKRIQTRYLVIAALIAALGLAFVYISLFYLGATSKDFVSPPRDGVVILTRYVTEHFHDVGLILLSIVVTLACLTTAVGVLGACAEFFHEQLPRLSYTTYLIIFSIICIVVTNVGLPALIHISAPVLRVVYPMAIALIVSTFLTSRFAFPALSHLLIVCVALIFSSIDALTQVGINMHFLSFMPLQTEELTWLLPTILMIFFCLLLRKSR</sequence>
<feature type="transmembrane region" description="Helical" evidence="9">
    <location>
        <begin position="12"/>
        <end position="30"/>
    </location>
</feature>
<keyword evidence="6 9" id="KW-0029">Amino-acid transport</keyword>
<feature type="transmembrane region" description="Helical" evidence="9">
    <location>
        <begin position="417"/>
        <end position="433"/>
    </location>
</feature>
<keyword evidence="8 9" id="KW-0472">Membrane</keyword>
<evidence type="ECO:0000313" key="11">
    <source>
        <dbReference type="Proteomes" id="UP001203423"/>
    </source>
</evidence>
<dbReference type="InterPro" id="IPR004685">
    <property type="entry name" value="Brnchd-chn_aa_trnsp_Livcs"/>
</dbReference>
<comment type="function">
    <text evidence="9">Component of the transport system for branched-chain amino acids.</text>
</comment>